<gene>
    <name evidence="1" type="ORF">FWK35_00001048</name>
</gene>
<dbReference type="AlphaFoldDB" id="A0A6G0ZPL3"/>
<comment type="caution">
    <text evidence="1">The sequence shown here is derived from an EMBL/GenBank/DDBJ whole genome shotgun (WGS) entry which is preliminary data.</text>
</comment>
<sequence>MANTLVETTAKLSEIKNTILNWHNPNLSRREKILINRLRIGHARLTHKFLMAKEEPTQCTACGVTLTVKHIITECHKYSDELRKYNIPTNMSEALGPDIENISNMWLVFLRKIDFHSNQI</sequence>
<organism evidence="1 2">
    <name type="scientific">Aphis craccivora</name>
    <name type="common">Cowpea aphid</name>
    <dbReference type="NCBI Taxonomy" id="307492"/>
    <lineage>
        <taxon>Eukaryota</taxon>
        <taxon>Metazoa</taxon>
        <taxon>Ecdysozoa</taxon>
        <taxon>Arthropoda</taxon>
        <taxon>Hexapoda</taxon>
        <taxon>Insecta</taxon>
        <taxon>Pterygota</taxon>
        <taxon>Neoptera</taxon>
        <taxon>Paraneoptera</taxon>
        <taxon>Hemiptera</taxon>
        <taxon>Sternorrhyncha</taxon>
        <taxon>Aphidomorpha</taxon>
        <taxon>Aphidoidea</taxon>
        <taxon>Aphididae</taxon>
        <taxon>Aphidini</taxon>
        <taxon>Aphis</taxon>
        <taxon>Aphis</taxon>
    </lineage>
</organism>
<reference evidence="1 2" key="1">
    <citation type="submission" date="2019-08" db="EMBL/GenBank/DDBJ databases">
        <title>Whole genome of Aphis craccivora.</title>
        <authorList>
            <person name="Voronova N.V."/>
            <person name="Shulinski R.S."/>
            <person name="Bandarenka Y.V."/>
            <person name="Zhorov D.G."/>
            <person name="Warner D."/>
        </authorList>
    </citation>
    <scope>NUCLEOTIDE SEQUENCE [LARGE SCALE GENOMIC DNA]</scope>
    <source>
        <strain evidence="1">180601</strain>
        <tissue evidence="1">Whole Body</tissue>
    </source>
</reference>
<name>A0A6G0ZPL3_APHCR</name>
<keyword evidence="2" id="KW-1185">Reference proteome</keyword>
<evidence type="ECO:0000313" key="2">
    <source>
        <dbReference type="Proteomes" id="UP000478052"/>
    </source>
</evidence>
<dbReference type="Proteomes" id="UP000478052">
    <property type="component" value="Unassembled WGS sequence"/>
</dbReference>
<dbReference type="OrthoDB" id="6621833at2759"/>
<protein>
    <submittedName>
        <fullName evidence="1">RNase H domain-containing protein</fullName>
    </submittedName>
</protein>
<accession>A0A6G0ZPL3</accession>
<dbReference type="EMBL" id="VUJU01000054">
    <property type="protein sequence ID" value="KAF0773507.1"/>
    <property type="molecule type" value="Genomic_DNA"/>
</dbReference>
<proteinExistence type="predicted"/>
<evidence type="ECO:0000313" key="1">
    <source>
        <dbReference type="EMBL" id="KAF0773507.1"/>
    </source>
</evidence>